<dbReference type="Gene3D" id="2.80.10.50">
    <property type="match status" value="1"/>
</dbReference>
<protein>
    <submittedName>
        <fullName evidence="1">Uncharacterized protein</fullName>
    </submittedName>
</protein>
<accession>I4H3I1</accession>
<reference evidence="1 2" key="1">
    <citation type="submission" date="2012-04" db="EMBL/GenBank/DDBJ databases">
        <authorList>
            <person name="Genoscope - CEA"/>
        </authorList>
    </citation>
    <scope>NUCLEOTIDE SEQUENCE [LARGE SCALE GENOMIC DNA]</scope>
    <source>
        <strain evidence="1 2">9807</strain>
    </source>
</reference>
<dbReference type="AlphaFoldDB" id="I4H3I1"/>
<dbReference type="EMBL" id="CAIM01000124">
    <property type="protein sequence ID" value="CCI16605.1"/>
    <property type="molecule type" value="Genomic_DNA"/>
</dbReference>
<gene>
    <name evidence="1" type="ORF">MICAF_210001</name>
</gene>
<evidence type="ECO:0000313" key="2">
    <source>
        <dbReference type="Proteomes" id="UP000003613"/>
    </source>
</evidence>
<dbReference type="RefSeq" id="WP_002785368.1">
    <property type="nucleotide sequence ID" value="NZ_HE973314.1"/>
</dbReference>
<name>I4H3I1_MICAE</name>
<proteinExistence type="predicted"/>
<dbReference type="Proteomes" id="UP000003613">
    <property type="component" value="Unassembled WGS sequence"/>
</dbReference>
<organism evidence="1 2">
    <name type="scientific">Microcystis aeruginosa PCC 9807</name>
    <dbReference type="NCBI Taxonomy" id="1160283"/>
    <lineage>
        <taxon>Bacteria</taxon>
        <taxon>Bacillati</taxon>
        <taxon>Cyanobacteriota</taxon>
        <taxon>Cyanophyceae</taxon>
        <taxon>Oscillatoriophycideae</taxon>
        <taxon>Chroococcales</taxon>
        <taxon>Microcystaceae</taxon>
        <taxon>Microcystis</taxon>
    </lineage>
</organism>
<sequence length="497" mass="56875">MIEEAILKIINQVPTSKKRGLIELSTAPNFQLLEPAIEWNWEVTAIGITPREQYQFSDHIPQSCEPSAQFFSSSNSFSDNYRTFLDVLAHDFQPSTILSDAKSKIQEPATPPADTSNVPDGWTKVYDGAGILRWRPDWILSAHPEDWKSRVLTNTQFSGTINLIDTILNSNNNDLNNQPILKYKSNNSNWQSIFPQPEQMNKLEIYAEAWDRIQIYPGRWYNSSIIGLGKNGPFISNYHNSDIFGDTGLLKCRVSEFVVVYQPQLMMNVSNSFVEMYGQELLNTTELQVAGFIFKKSTNNPLLKTEQNDNYTRYIANSNSSYPLIIGVFIECFGTNDKPNHFSKIIQFGDQFYLRNKNGQYIVGAEKSLGLNGQQYYPRLGNTGKIALEFTGGIGNVENGMIVQIKSTEEFVGKYNVLGAWTTPSCYYYSTETNYQQQNWQIFKNNPNDKLIQDGDQVYFKNIYYKDQNLVSNGLYLTTKKDVDEFWIIEKVEDQDS</sequence>
<evidence type="ECO:0000313" key="1">
    <source>
        <dbReference type="EMBL" id="CCI16605.1"/>
    </source>
</evidence>
<comment type="caution">
    <text evidence="1">The sequence shown here is derived from an EMBL/GenBank/DDBJ whole genome shotgun (WGS) entry which is preliminary data.</text>
</comment>
<dbReference type="HOGENOM" id="CLU_548364_0_0_3"/>